<keyword evidence="7 13" id="KW-0067">ATP-binding</keyword>
<dbReference type="GO" id="GO:0046872">
    <property type="term" value="F:metal ion binding"/>
    <property type="evidence" value="ECO:0007669"/>
    <property type="project" value="UniProtKB-UniRule"/>
</dbReference>
<evidence type="ECO:0000256" key="3">
    <source>
        <dbReference type="ARBA" id="ARBA00022553"/>
    </source>
</evidence>
<evidence type="ECO:0000259" key="16">
    <source>
        <dbReference type="Pfam" id="PF12409"/>
    </source>
</evidence>
<dbReference type="SFLD" id="SFLDS00003">
    <property type="entry name" value="Haloacid_Dehalogenase"/>
    <property type="match status" value="1"/>
</dbReference>
<dbReference type="Proteomes" id="UP000243579">
    <property type="component" value="Unassembled WGS sequence"/>
</dbReference>
<dbReference type="InterPro" id="IPR006544">
    <property type="entry name" value="P-type_TPase_V"/>
</dbReference>
<dbReference type="GO" id="GO:0005524">
    <property type="term" value="F:ATP binding"/>
    <property type="evidence" value="ECO:0007669"/>
    <property type="project" value="UniProtKB-UniRule"/>
</dbReference>
<feature type="transmembrane region" description="Helical" evidence="13">
    <location>
        <begin position="908"/>
        <end position="930"/>
    </location>
</feature>
<dbReference type="Gene3D" id="3.40.50.1000">
    <property type="entry name" value="HAD superfamily/HAD-like"/>
    <property type="match status" value="2"/>
</dbReference>
<dbReference type="EMBL" id="JNBR01001409">
    <property type="protein sequence ID" value="OQR88101.1"/>
    <property type="molecule type" value="Genomic_DNA"/>
</dbReference>
<dbReference type="InterPro" id="IPR023299">
    <property type="entry name" value="ATPase_P-typ_cyto_dom_N"/>
</dbReference>
<keyword evidence="5 13" id="KW-0479">Metal-binding</keyword>
<protein>
    <recommendedName>
        <fullName evidence="13">Cation-transporting ATPase</fullName>
        <ecNumber evidence="13">7.2.2.-</ecNumber>
    </recommendedName>
</protein>
<comment type="caution">
    <text evidence="13">Lacks conserved residue(s) required for the propagation of feature annotation.</text>
</comment>
<organism evidence="17 18">
    <name type="scientific">Achlya hypogyna</name>
    <name type="common">Oomycete</name>
    <name type="synonym">Protoachlya hypogyna</name>
    <dbReference type="NCBI Taxonomy" id="1202772"/>
    <lineage>
        <taxon>Eukaryota</taxon>
        <taxon>Sar</taxon>
        <taxon>Stramenopiles</taxon>
        <taxon>Oomycota</taxon>
        <taxon>Saprolegniomycetes</taxon>
        <taxon>Saprolegniales</taxon>
        <taxon>Achlyaceae</taxon>
        <taxon>Achlya</taxon>
    </lineage>
</organism>
<evidence type="ECO:0000256" key="7">
    <source>
        <dbReference type="ARBA" id="ARBA00022840"/>
    </source>
</evidence>
<dbReference type="SFLD" id="SFLDG00002">
    <property type="entry name" value="C1.7:_P-type_atpase_like"/>
    <property type="match status" value="1"/>
</dbReference>
<sequence length="1068" mass="115937">MELTARSSEKDRLLVLPTPSLSLLPAEYKAIVPYVASRLRLGLYVLLCVGSGGVLCVLASWWPRVFTALARVRCVAMGDADFVILTSANGDVEEAVVHRDVHVWFEFKKQRYLYSPTKGKFERVASVLREACGTTIQRLDTGLTAALVADRVRLFGPNAIEIPTAPLHKVLFHKLVHPFYLFQLVSVGLWLEEEYYTYALAILAMSLSSIVYEVVTQVQNARQMEALVRCDTMVPVVRDGVPTTVAASDLVVGDIVVVAEGMAAADMVLLAGECSADESSLTGEAIPVAKQRLSDHRLAIDAKAVPKTAVVFAGSVVLRTSGSTKAVVVRTGFSTSKGELFRSILFPDEIPFRIVSDSYRYLLALGAIATVTTLLRIYDAIAAGSSLFDLLISVFDLISTAIPAALPMILTVGIGFSLTRLQDADIFCIDAQRINVSGHLDCFCFDKTGTLTTESLDFIGVDLCDGRGTAIASLPEAIVLGLASCHGLTPSASGVTGYPLEQSMFAATGCSLRSTAGGLHVVRDDEPVLRIRDRFAFDAAVQRSSAIVEAPALGAYVKGSPEALREICVPASLPQDLDAVVHAYVCQGHYVLALAHKPLAMSPRQRGDVESDVHFLGLLLFVNPIKAHSAWVVETLQAAAIDVHIITGDNALTTIHVARSVGLRLRPHVALVDYAHDQLQYKMHYGAEDEASLTIDSFEALAAPAQQLGVWHQLRDAIVLDALLEQYDVALTGSAIEWLAEEAAFATLLPRLVSETKIFARVKPHTKTWIVQQLMAMGKYVGMTGDGTNDCGALKAAHVGLALSNAEASIVAPFTSRRKDIRDVVALVREGRCALATSLLAFKFMVMYPVIETTLITVINHVQATFSNNQYLFDDLVVVLGLSVLMLRTGPAPTLTRARPPESLFAPAVLWSVAAQTILFGVFAALPLWLAHRQDWFCALPDVVAGIKNCFRFQPNESGDMTTHSHEVSIVWTTGHLQYLILAIAFNVPDPFRSSAWTNRWFVLYTAAMGVVLTVILIAPGSALDVQWLDLVTPLPQYFCYEVFGLFLLNITASIACELAIRSLTQIQ</sequence>
<dbReference type="SUPFAM" id="SSF81653">
    <property type="entry name" value="Calcium ATPase, transduction domain A"/>
    <property type="match status" value="1"/>
</dbReference>
<dbReference type="PROSITE" id="PS00154">
    <property type="entry name" value="ATPASE_E1_E2"/>
    <property type="match status" value="1"/>
</dbReference>
<reference evidence="17 18" key="1">
    <citation type="journal article" date="2014" name="Genome Biol. Evol.">
        <title>The secreted proteins of Achlya hypogyna and Thraustotheca clavata identify the ancestral oomycete secretome and reveal gene acquisitions by horizontal gene transfer.</title>
        <authorList>
            <person name="Misner I."/>
            <person name="Blouin N."/>
            <person name="Leonard G."/>
            <person name="Richards T.A."/>
            <person name="Lane C.E."/>
        </authorList>
    </citation>
    <scope>NUCLEOTIDE SEQUENCE [LARGE SCALE GENOMIC DNA]</scope>
    <source>
        <strain evidence="17 18">ATCC 48635</strain>
    </source>
</reference>
<evidence type="ECO:0000256" key="2">
    <source>
        <dbReference type="ARBA" id="ARBA00006000"/>
    </source>
</evidence>
<feature type="transmembrane region" description="Helical" evidence="13">
    <location>
        <begin position="1043"/>
        <end position="1061"/>
    </location>
</feature>
<feature type="domain" description="Cation-transporting P-type ATPase N-terminal" evidence="15">
    <location>
        <begin position="139"/>
        <end position="190"/>
    </location>
</feature>
<dbReference type="InterPro" id="IPR001757">
    <property type="entry name" value="P_typ_ATPase"/>
</dbReference>
<keyword evidence="3" id="KW-0597">Phosphoprotein</keyword>
<evidence type="ECO:0000259" key="15">
    <source>
        <dbReference type="Pfam" id="PF00690"/>
    </source>
</evidence>
<feature type="domain" description="P5B-type ATPase N-terminal" evidence="16">
    <location>
        <begin position="30"/>
        <end position="95"/>
    </location>
</feature>
<dbReference type="EC" id="7.2.2.-" evidence="13"/>
<evidence type="ECO:0000256" key="13">
    <source>
        <dbReference type="RuleBase" id="RU362082"/>
    </source>
</evidence>
<dbReference type="NCBIfam" id="TIGR01657">
    <property type="entry name" value="P-ATPase-V"/>
    <property type="match status" value="1"/>
</dbReference>
<dbReference type="InterPro" id="IPR018303">
    <property type="entry name" value="ATPase_P-typ_P_site"/>
</dbReference>
<dbReference type="GO" id="GO:0016887">
    <property type="term" value="F:ATP hydrolysis activity"/>
    <property type="evidence" value="ECO:0007669"/>
    <property type="project" value="InterPro"/>
</dbReference>
<dbReference type="PANTHER" id="PTHR45630:SF8">
    <property type="entry name" value="CATION-TRANSPORTING ATPASE"/>
    <property type="match status" value="1"/>
</dbReference>
<dbReference type="InterPro" id="IPR036412">
    <property type="entry name" value="HAD-like_sf"/>
</dbReference>
<keyword evidence="8 13" id="KW-0460">Magnesium</keyword>
<evidence type="ECO:0000256" key="10">
    <source>
        <dbReference type="ARBA" id="ARBA00022989"/>
    </source>
</evidence>
<evidence type="ECO:0000256" key="6">
    <source>
        <dbReference type="ARBA" id="ARBA00022741"/>
    </source>
</evidence>
<evidence type="ECO:0000256" key="9">
    <source>
        <dbReference type="ARBA" id="ARBA00022967"/>
    </source>
</evidence>
<dbReference type="Pfam" id="PF00690">
    <property type="entry name" value="Cation_ATPase_N"/>
    <property type="match status" value="1"/>
</dbReference>
<evidence type="ECO:0000313" key="18">
    <source>
        <dbReference type="Proteomes" id="UP000243579"/>
    </source>
</evidence>
<dbReference type="Pfam" id="PF00122">
    <property type="entry name" value="E1-E2_ATPase"/>
    <property type="match status" value="1"/>
</dbReference>
<dbReference type="InterPro" id="IPR023298">
    <property type="entry name" value="ATPase_P-typ_TM_dom_sf"/>
</dbReference>
<dbReference type="NCBIfam" id="TIGR01494">
    <property type="entry name" value="ATPase_P-type"/>
    <property type="match status" value="2"/>
</dbReference>
<accession>A0A1V9YQZ7</accession>
<feature type="transmembrane region" description="Helical" evidence="13">
    <location>
        <begin position="1001"/>
        <end position="1023"/>
    </location>
</feature>
<evidence type="ECO:0000256" key="12">
    <source>
        <dbReference type="ARBA" id="ARBA00049360"/>
    </source>
</evidence>
<dbReference type="InterPro" id="IPR059000">
    <property type="entry name" value="ATPase_P-type_domA"/>
</dbReference>
<comment type="catalytic activity">
    <reaction evidence="12 13">
        <text>ATP + H2O = ADP + phosphate + H(+)</text>
        <dbReference type="Rhea" id="RHEA:13065"/>
        <dbReference type="ChEBI" id="CHEBI:15377"/>
        <dbReference type="ChEBI" id="CHEBI:15378"/>
        <dbReference type="ChEBI" id="CHEBI:30616"/>
        <dbReference type="ChEBI" id="CHEBI:43474"/>
        <dbReference type="ChEBI" id="CHEBI:456216"/>
    </reaction>
</comment>
<dbReference type="Pfam" id="PF12409">
    <property type="entry name" value="P5-ATPase"/>
    <property type="match status" value="1"/>
</dbReference>
<dbReference type="GO" id="GO:0016020">
    <property type="term" value="C:membrane"/>
    <property type="evidence" value="ECO:0007669"/>
    <property type="project" value="UniProtKB-SubCell"/>
</dbReference>
<name>A0A1V9YQZ7_ACHHY</name>
<dbReference type="SFLD" id="SFLDF00027">
    <property type="entry name" value="p-type_atpase"/>
    <property type="match status" value="1"/>
</dbReference>
<feature type="transmembrane region" description="Helical" evidence="13">
    <location>
        <begin position="41"/>
        <end position="62"/>
    </location>
</feature>
<proteinExistence type="inferred from homology"/>
<evidence type="ECO:0000256" key="11">
    <source>
        <dbReference type="ARBA" id="ARBA00023136"/>
    </source>
</evidence>
<dbReference type="SUPFAM" id="SSF81660">
    <property type="entry name" value="Metal cation-transporting ATPase, ATP-binding domain N"/>
    <property type="match status" value="1"/>
</dbReference>
<dbReference type="AlphaFoldDB" id="A0A1V9YQZ7"/>
<dbReference type="InterPro" id="IPR044492">
    <property type="entry name" value="P_typ_ATPase_HD_dom"/>
</dbReference>
<keyword evidence="6 13" id="KW-0547">Nucleotide-binding</keyword>
<keyword evidence="10 13" id="KW-1133">Transmembrane helix</keyword>
<dbReference type="InterPro" id="IPR023214">
    <property type="entry name" value="HAD_sf"/>
</dbReference>
<evidence type="ECO:0000256" key="1">
    <source>
        <dbReference type="ARBA" id="ARBA00004141"/>
    </source>
</evidence>
<evidence type="ECO:0000259" key="14">
    <source>
        <dbReference type="Pfam" id="PF00122"/>
    </source>
</evidence>
<dbReference type="InterPro" id="IPR008250">
    <property type="entry name" value="ATPase_P-typ_transduc_dom_A_sf"/>
</dbReference>
<dbReference type="SUPFAM" id="SSF81665">
    <property type="entry name" value="Calcium ATPase, transmembrane domain M"/>
    <property type="match status" value="1"/>
</dbReference>
<dbReference type="SUPFAM" id="SSF56784">
    <property type="entry name" value="HAD-like"/>
    <property type="match status" value="1"/>
</dbReference>
<feature type="domain" description="P-type ATPase A" evidence="14">
    <location>
        <begin position="232"/>
        <end position="343"/>
    </location>
</feature>
<dbReference type="PRINTS" id="PR00119">
    <property type="entry name" value="CATATPASE"/>
</dbReference>
<dbReference type="OrthoDB" id="78844at2759"/>
<keyword evidence="9 13" id="KW-1278">Translocase</keyword>
<dbReference type="GO" id="GO:0019829">
    <property type="term" value="F:ATPase-coupled monoatomic cation transmembrane transporter activity"/>
    <property type="evidence" value="ECO:0007669"/>
    <property type="project" value="UniProtKB-UniRule"/>
</dbReference>
<dbReference type="InterPro" id="IPR004014">
    <property type="entry name" value="ATPase_P-typ_cation-transptr_N"/>
</dbReference>
<gene>
    <name evidence="17" type="ORF">ACHHYP_07525</name>
</gene>
<evidence type="ECO:0000256" key="8">
    <source>
        <dbReference type="ARBA" id="ARBA00022842"/>
    </source>
</evidence>
<keyword evidence="4 13" id="KW-0812">Transmembrane</keyword>
<dbReference type="PANTHER" id="PTHR45630">
    <property type="entry name" value="CATION-TRANSPORTING ATPASE-RELATED"/>
    <property type="match status" value="1"/>
</dbReference>
<dbReference type="InterPro" id="IPR047819">
    <property type="entry name" value="P5A-ATPase_N"/>
</dbReference>
<keyword evidence="11 13" id="KW-0472">Membrane</keyword>
<keyword evidence="18" id="KW-1185">Reference proteome</keyword>
<dbReference type="STRING" id="1202772.A0A1V9YQZ7"/>
<comment type="caution">
    <text evidence="17">The sequence shown here is derived from an EMBL/GenBank/DDBJ whole genome shotgun (WGS) entry which is preliminary data.</text>
</comment>
<dbReference type="Gene3D" id="1.20.1110.10">
    <property type="entry name" value="Calcium-transporting ATPase, transmembrane domain"/>
    <property type="match status" value="1"/>
</dbReference>
<evidence type="ECO:0000313" key="17">
    <source>
        <dbReference type="EMBL" id="OQR88101.1"/>
    </source>
</evidence>
<dbReference type="Gene3D" id="2.70.150.10">
    <property type="entry name" value="Calcium-transporting ATPase, cytoplasmic transduction domain A"/>
    <property type="match status" value="1"/>
</dbReference>
<comment type="similarity">
    <text evidence="2 13">Belongs to the cation transport ATPase (P-type) (TC 3.A.3) family. Type V subfamily.</text>
</comment>
<evidence type="ECO:0000256" key="5">
    <source>
        <dbReference type="ARBA" id="ARBA00022723"/>
    </source>
</evidence>
<comment type="subcellular location">
    <subcellularLocation>
        <location evidence="1 13">Membrane</location>
        <topology evidence="1 13">Multi-pass membrane protein</topology>
    </subcellularLocation>
</comment>
<evidence type="ECO:0000256" key="4">
    <source>
        <dbReference type="ARBA" id="ARBA00022692"/>
    </source>
</evidence>
<dbReference type="GO" id="GO:0140358">
    <property type="term" value="F:P-type transmembrane transporter activity"/>
    <property type="evidence" value="ECO:0007669"/>
    <property type="project" value="InterPro"/>
</dbReference>
<dbReference type="Gene3D" id="3.40.1110.10">
    <property type="entry name" value="Calcium-transporting ATPase, cytoplasmic domain N"/>
    <property type="match status" value="1"/>
</dbReference>